<keyword evidence="3" id="KW-0808">Transferase</keyword>
<evidence type="ECO:0000256" key="4">
    <source>
        <dbReference type="ARBA" id="ARBA00022695"/>
    </source>
</evidence>
<organism evidence="10 11">
    <name type="scientific">Porites lobata</name>
    <dbReference type="NCBI Taxonomy" id="104759"/>
    <lineage>
        <taxon>Eukaryota</taxon>
        <taxon>Metazoa</taxon>
        <taxon>Cnidaria</taxon>
        <taxon>Anthozoa</taxon>
        <taxon>Hexacorallia</taxon>
        <taxon>Scleractinia</taxon>
        <taxon>Fungiina</taxon>
        <taxon>Poritidae</taxon>
        <taxon>Porites</taxon>
    </lineage>
</organism>
<keyword evidence="7" id="KW-0238">DNA-binding</keyword>
<dbReference type="EMBL" id="CALNXK010000404">
    <property type="protein sequence ID" value="CAH3184896.1"/>
    <property type="molecule type" value="Genomic_DNA"/>
</dbReference>
<comment type="caution">
    <text evidence="10">The sequence shown here is derived from an EMBL/GenBank/DDBJ whole genome shotgun (WGS) entry which is preliminary data.</text>
</comment>
<dbReference type="Pfam" id="PF03175">
    <property type="entry name" value="DNA_pol_B_2"/>
    <property type="match status" value="1"/>
</dbReference>
<evidence type="ECO:0000256" key="7">
    <source>
        <dbReference type="ARBA" id="ARBA00023125"/>
    </source>
</evidence>
<sequence>RKEGLFAEYVNKWLKNKTEASGWPKNCTTEAAKSEYINAYYEREGVQLEPAKVAKNGGRKQVAKLMLNSFWGKFGEKPNKTQTFTVTSPAELYAIIED</sequence>
<gene>
    <name evidence="10" type="ORF">PLOB_00031672</name>
</gene>
<keyword evidence="6" id="KW-0239">DNA-directed DNA polymerase</keyword>
<name>A0ABN8S2F0_9CNID</name>
<dbReference type="InterPro" id="IPR004868">
    <property type="entry name" value="DNA-dir_DNA_pol_B_mt/vir"/>
</dbReference>
<comment type="similarity">
    <text evidence="1">Belongs to the DNA polymerase type-B family.</text>
</comment>
<dbReference type="EC" id="2.7.7.7" evidence="2"/>
<evidence type="ECO:0000256" key="5">
    <source>
        <dbReference type="ARBA" id="ARBA00022705"/>
    </source>
</evidence>
<evidence type="ECO:0000256" key="2">
    <source>
        <dbReference type="ARBA" id="ARBA00012417"/>
    </source>
</evidence>
<evidence type="ECO:0000313" key="11">
    <source>
        <dbReference type="Proteomes" id="UP001159405"/>
    </source>
</evidence>
<dbReference type="InterPro" id="IPR043502">
    <property type="entry name" value="DNA/RNA_pol_sf"/>
</dbReference>
<keyword evidence="5" id="KW-0235">DNA replication</keyword>
<proteinExistence type="inferred from homology"/>
<evidence type="ECO:0000256" key="6">
    <source>
        <dbReference type="ARBA" id="ARBA00022932"/>
    </source>
</evidence>
<feature type="non-terminal residue" evidence="10">
    <location>
        <position position="1"/>
    </location>
</feature>
<evidence type="ECO:0000313" key="10">
    <source>
        <dbReference type="EMBL" id="CAH3184896.1"/>
    </source>
</evidence>
<reference evidence="10 11" key="1">
    <citation type="submission" date="2022-05" db="EMBL/GenBank/DDBJ databases">
        <authorList>
            <consortium name="Genoscope - CEA"/>
            <person name="William W."/>
        </authorList>
    </citation>
    <scope>NUCLEOTIDE SEQUENCE [LARGE SCALE GENOMIC DNA]</scope>
</reference>
<dbReference type="PANTHER" id="PTHR33568:SF3">
    <property type="entry name" value="DNA-DIRECTED DNA POLYMERASE"/>
    <property type="match status" value="1"/>
</dbReference>
<comment type="catalytic activity">
    <reaction evidence="8">
        <text>DNA(n) + a 2'-deoxyribonucleoside 5'-triphosphate = DNA(n+1) + diphosphate</text>
        <dbReference type="Rhea" id="RHEA:22508"/>
        <dbReference type="Rhea" id="RHEA-COMP:17339"/>
        <dbReference type="Rhea" id="RHEA-COMP:17340"/>
        <dbReference type="ChEBI" id="CHEBI:33019"/>
        <dbReference type="ChEBI" id="CHEBI:61560"/>
        <dbReference type="ChEBI" id="CHEBI:173112"/>
        <dbReference type="EC" id="2.7.7.7"/>
    </reaction>
</comment>
<protein>
    <recommendedName>
        <fullName evidence="2">DNA-directed DNA polymerase</fullName>
        <ecNumber evidence="2">2.7.7.7</ecNumber>
    </recommendedName>
</protein>
<accession>A0ABN8S2F0</accession>
<dbReference type="PANTHER" id="PTHR33568">
    <property type="entry name" value="DNA POLYMERASE"/>
    <property type="match status" value="1"/>
</dbReference>
<evidence type="ECO:0000256" key="3">
    <source>
        <dbReference type="ARBA" id="ARBA00022679"/>
    </source>
</evidence>
<evidence type="ECO:0000256" key="8">
    <source>
        <dbReference type="ARBA" id="ARBA00049244"/>
    </source>
</evidence>
<feature type="domain" description="DNA-directed DNA polymerase family B mitochondria/virus" evidence="9">
    <location>
        <begin position="34"/>
        <end position="88"/>
    </location>
</feature>
<keyword evidence="4" id="KW-0548">Nucleotidyltransferase</keyword>
<dbReference type="Proteomes" id="UP001159405">
    <property type="component" value="Unassembled WGS sequence"/>
</dbReference>
<evidence type="ECO:0000259" key="9">
    <source>
        <dbReference type="Pfam" id="PF03175"/>
    </source>
</evidence>
<keyword evidence="11" id="KW-1185">Reference proteome</keyword>
<feature type="non-terminal residue" evidence="10">
    <location>
        <position position="98"/>
    </location>
</feature>
<dbReference type="Gene3D" id="1.10.287.690">
    <property type="entry name" value="Helix hairpin bin"/>
    <property type="match status" value="1"/>
</dbReference>
<dbReference type="SUPFAM" id="SSF56672">
    <property type="entry name" value="DNA/RNA polymerases"/>
    <property type="match status" value="1"/>
</dbReference>
<evidence type="ECO:0000256" key="1">
    <source>
        <dbReference type="ARBA" id="ARBA00005755"/>
    </source>
</evidence>